<protein>
    <submittedName>
        <fullName evidence="1 3">Uncharacterized protein</fullName>
    </submittedName>
</protein>
<reference evidence="3" key="1">
    <citation type="submission" date="2016-06" db="UniProtKB">
        <authorList>
            <consortium name="WormBaseParasite"/>
        </authorList>
    </citation>
    <scope>IDENTIFICATION</scope>
</reference>
<organism evidence="3">
    <name type="scientific">Schistocephalus solidus</name>
    <name type="common">Tapeworm</name>
    <dbReference type="NCBI Taxonomy" id="70667"/>
    <lineage>
        <taxon>Eukaryota</taxon>
        <taxon>Metazoa</taxon>
        <taxon>Spiralia</taxon>
        <taxon>Lophotrochozoa</taxon>
        <taxon>Platyhelminthes</taxon>
        <taxon>Cestoda</taxon>
        <taxon>Eucestoda</taxon>
        <taxon>Diphyllobothriidea</taxon>
        <taxon>Diphyllobothriidae</taxon>
        <taxon>Schistocephalus</taxon>
    </lineage>
</organism>
<dbReference type="WBParaSite" id="SSLN_0001912701-mRNA-1">
    <property type="protein sequence ID" value="SSLN_0001912701-mRNA-1"/>
    <property type="gene ID" value="SSLN_0001912701"/>
</dbReference>
<evidence type="ECO:0000313" key="2">
    <source>
        <dbReference type="Proteomes" id="UP000275846"/>
    </source>
</evidence>
<dbReference type="AlphaFoldDB" id="A0A183TPN3"/>
<keyword evidence="2" id="KW-1185">Reference proteome</keyword>
<reference evidence="1 2" key="2">
    <citation type="submission" date="2018-11" db="EMBL/GenBank/DDBJ databases">
        <authorList>
            <consortium name="Pathogen Informatics"/>
        </authorList>
    </citation>
    <scope>NUCLEOTIDE SEQUENCE [LARGE SCALE GENOMIC DNA]</scope>
    <source>
        <strain evidence="1 2">NST_G2</strain>
    </source>
</reference>
<sequence length="203" mass="21985">MEDADVGVIVLKPVLVLTACASEYFKGDGLDDISQLAPSCFHGGVIIWSMHVLQFLVYLLAEIKKRSLTLWPASGLNSEPHLGENEAVIRPTIGIADRLGHQHGPSILPPDENIVQQLPAPRPLMHPRGLLPRQKAEVGVGLQETVFRTRVQKKEAVNVTATEIVGTSTPCQIAYSVPTGALKSPRPFNLSAFGTAGRSFQCF</sequence>
<proteinExistence type="predicted"/>
<dbReference type="EMBL" id="UYSU01044400">
    <property type="protein sequence ID" value="VDM04817.1"/>
    <property type="molecule type" value="Genomic_DNA"/>
</dbReference>
<dbReference type="OrthoDB" id="549353at2759"/>
<dbReference type="STRING" id="70667.A0A183TPN3"/>
<accession>A0A183TPN3</accession>
<dbReference type="Proteomes" id="UP000275846">
    <property type="component" value="Unassembled WGS sequence"/>
</dbReference>
<gene>
    <name evidence="1" type="ORF">SSLN_LOCUS18431</name>
</gene>
<name>A0A183TPN3_SCHSO</name>
<evidence type="ECO:0000313" key="1">
    <source>
        <dbReference type="EMBL" id="VDM04817.1"/>
    </source>
</evidence>
<evidence type="ECO:0000313" key="3">
    <source>
        <dbReference type="WBParaSite" id="SSLN_0001912701-mRNA-1"/>
    </source>
</evidence>